<reference evidence="1" key="1">
    <citation type="journal article" date="2014" name="Nat. Commun.">
        <title>Multiple recent horizontal transfers of a large genomic region in cheese making fungi.</title>
        <authorList>
            <person name="Cheeseman K."/>
            <person name="Ropars J."/>
            <person name="Renault P."/>
            <person name="Dupont J."/>
            <person name="Gouzy J."/>
            <person name="Branca A."/>
            <person name="Abraham A.L."/>
            <person name="Ceppi M."/>
            <person name="Conseiller E."/>
            <person name="Debuchy R."/>
            <person name="Malagnac F."/>
            <person name="Goarin A."/>
            <person name="Silar P."/>
            <person name="Lacoste S."/>
            <person name="Sallet E."/>
            <person name="Bensimon A."/>
            <person name="Giraud T."/>
            <person name="Brygoo Y."/>
        </authorList>
    </citation>
    <scope>NUCLEOTIDE SEQUENCE [LARGE SCALE GENOMIC DNA]</scope>
    <source>
        <strain evidence="1">FM164</strain>
    </source>
</reference>
<dbReference type="AlphaFoldDB" id="W6PWF2"/>
<sequence length="31" mass="3584">MPRLLSPRKGRSRRSGIAEITCQFRQPETLV</sequence>
<evidence type="ECO:0000313" key="2">
    <source>
        <dbReference type="Proteomes" id="UP000030686"/>
    </source>
</evidence>
<dbReference type="EMBL" id="HG792015">
    <property type="protein sequence ID" value="CDM26249.1"/>
    <property type="molecule type" value="Genomic_DNA"/>
</dbReference>
<evidence type="ECO:0000313" key="1">
    <source>
        <dbReference type="EMBL" id="CDM26249.1"/>
    </source>
</evidence>
<dbReference type="Proteomes" id="UP000030686">
    <property type="component" value="Unassembled WGS sequence"/>
</dbReference>
<keyword evidence="2" id="KW-1185">Reference proteome</keyword>
<organism evidence="1 2">
    <name type="scientific">Penicillium roqueforti (strain FM164)</name>
    <dbReference type="NCBI Taxonomy" id="1365484"/>
    <lineage>
        <taxon>Eukaryota</taxon>
        <taxon>Fungi</taxon>
        <taxon>Dikarya</taxon>
        <taxon>Ascomycota</taxon>
        <taxon>Pezizomycotina</taxon>
        <taxon>Eurotiomycetes</taxon>
        <taxon>Eurotiomycetidae</taxon>
        <taxon>Eurotiales</taxon>
        <taxon>Aspergillaceae</taxon>
        <taxon>Penicillium</taxon>
    </lineage>
</organism>
<proteinExistence type="predicted"/>
<accession>W6PWF2</accession>
<protein>
    <submittedName>
        <fullName evidence="1">Genomic scaffold, ProqFM164S01</fullName>
    </submittedName>
</protein>
<gene>
    <name evidence="1" type="ORF">PROQFM164_S01g000058</name>
</gene>
<name>W6PWF2_PENRF</name>